<dbReference type="AlphaFoldDB" id="A0A2J7PDV8"/>
<keyword evidence="2" id="KW-1185">Reference proteome</keyword>
<protein>
    <submittedName>
        <fullName evidence="1">Uncharacterized protein</fullName>
    </submittedName>
</protein>
<sequence length="110" mass="12433">MPKVKCSNSMKLRGFIKEFGDKYFSTDGEKMCVVKITADKRFTVQQHCNTAKHRSCVNREITTESRQRLLFEKSSSSSPKSGNASEFSKDLCTMMVSSNVPLHKVDTPSF</sequence>
<dbReference type="STRING" id="105785.A0A2J7PDV8"/>
<comment type="caution">
    <text evidence="1">The sequence shown here is derived from an EMBL/GenBank/DDBJ whole genome shotgun (WGS) entry which is preliminary data.</text>
</comment>
<name>A0A2J7PDV8_9NEOP</name>
<gene>
    <name evidence="1" type="ORF">B7P43_G15639</name>
</gene>
<dbReference type="InParanoid" id="A0A2J7PDV8"/>
<proteinExistence type="predicted"/>
<dbReference type="OrthoDB" id="6623841at2759"/>
<evidence type="ECO:0000313" key="1">
    <source>
        <dbReference type="EMBL" id="PNF14507.1"/>
    </source>
</evidence>
<reference evidence="1 2" key="1">
    <citation type="submission" date="2017-12" db="EMBL/GenBank/DDBJ databases">
        <title>Hemimetabolous genomes reveal molecular basis of termite eusociality.</title>
        <authorList>
            <person name="Harrison M.C."/>
            <person name="Jongepier E."/>
            <person name="Robertson H.M."/>
            <person name="Arning N."/>
            <person name="Bitard-Feildel T."/>
            <person name="Chao H."/>
            <person name="Childers C.P."/>
            <person name="Dinh H."/>
            <person name="Doddapaneni H."/>
            <person name="Dugan S."/>
            <person name="Gowin J."/>
            <person name="Greiner C."/>
            <person name="Han Y."/>
            <person name="Hu H."/>
            <person name="Hughes D.S.T."/>
            <person name="Huylmans A.-K."/>
            <person name="Kemena C."/>
            <person name="Kremer L.P.M."/>
            <person name="Lee S.L."/>
            <person name="Lopez-Ezquerra A."/>
            <person name="Mallet L."/>
            <person name="Monroy-Kuhn J.M."/>
            <person name="Moser A."/>
            <person name="Murali S.C."/>
            <person name="Muzny D.M."/>
            <person name="Otani S."/>
            <person name="Piulachs M.-D."/>
            <person name="Poelchau M."/>
            <person name="Qu J."/>
            <person name="Schaub F."/>
            <person name="Wada-Katsumata A."/>
            <person name="Worley K.C."/>
            <person name="Xie Q."/>
            <person name="Ylla G."/>
            <person name="Poulsen M."/>
            <person name="Gibbs R.A."/>
            <person name="Schal C."/>
            <person name="Richards S."/>
            <person name="Belles X."/>
            <person name="Korb J."/>
            <person name="Bornberg-Bauer E."/>
        </authorList>
    </citation>
    <scope>NUCLEOTIDE SEQUENCE [LARGE SCALE GENOMIC DNA]</scope>
    <source>
        <tissue evidence="1">Whole body</tissue>
    </source>
</reference>
<evidence type="ECO:0000313" key="2">
    <source>
        <dbReference type="Proteomes" id="UP000235965"/>
    </source>
</evidence>
<dbReference type="Proteomes" id="UP000235965">
    <property type="component" value="Unassembled WGS sequence"/>
</dbReference>
<organism evidence="1 2">
    <name type="scientific">Cryptotermes secundus</name>
    <dbReference type="NCBI Taxonomy" id="105785"/>
    <lineage>
        <taxon>Eukaryota</taxon>
        <taxon>Metazoa</taxon>
        <taxon>Ecdysozoa</taxon>
        <taxon>Arthropoda</taxon>
        <taxon>Hexapoda</taxon>
        <taxon>Insecta</taxon>
        <taxon>Pterygota</taxon>
        <taxon>Neoptera</taxon>
        <taxon>Polyneoptera</taxon>
        <taxon>Dictyoptera</taxon>
        <taxon>Blattodea</taxon>
        <taxon>Blattoidea</taxon>
        <taxon>Termitoidae</taxon>
        <taxon>Kalotermitidae</taxon>
        <taxon>Cryptotermitinae</taxon>
        <taxon>Cryptotermes</taxon>
    </lineage>
</organism>
<dbReference type="EMBL" id="NEVH01026136">
    <property type="protein sequence ID" value="PNF14507.1"/>
    <property type="molecule type" value="Genomic_DNA"/>
</dbReference>
<accession>A0A2J7PDV8</accession>